<evidence type="ECO:0000256" key="8">
    <source>
        <dbReference type="SAM" id="MobiDB-lite"/>
    </source>
</evidence>
<evidence type="ECO:0000256" key="2">
    <source>
        <dbReference type="ARBA" id="ARBA00022723"/>
    </source>
</evidence>
<dbReference type="SMART" id="SM00987">
    <property type="entry name" value="UreE_C"/>
    <property type="match status" value="1"/>
</dbReference>
<evidence type="ECO:0000259" key="9">
    <source>
        <dbReference type="SMART" id="SM00986"/>
    </source>
</evidence>
<dbReference type="CDD" id="cd10030">
    <property type="entry name" value="UDG-F4_TTUDGA_SPO1dp_like"/>
    <property type="match status" value="1"/>
</dbReference>
<proteinExistence type="predicted"/>
<reference evidence="10 11" key="1">
    <citation type="submission" date="2024-05" db="EMBL/GenBank/DDBJ databases">
        <title>Roseateles sp. DJS-2-20 16S ribosomal RNA gene Genome sequencing and assembly.</title>
        <authorList>
            <person name="Woo H."/>
        </authorList>
    </citation>
    <scope>NUCLEOTIDE SEQUENCE [LARGE SCALE GENOMIC DNA]</scope>
    <source>
        <strain evidence="10 11">DJS-2-20</strain>
    </source>
</reference>
<dbReference type="InterPro" id="IPR036895">
    <property type="entry name" value="Uracil-DNA_glycosylase-like_sf"/>
</dbReference>
<evidence type="ECO:0000256" key="3">
    <source>
        <dbReference type="ARBA" id="ARBA00022763"/>
    </source>
</evidence>
<keyword evidence="2" id="KW-0479">Metal-binding</keyword>
<keyword evidence="5" id="KW-0408">Iron</keyword>
<feature type="region of interest" description="Disordered" evidence="8">
    <location>
        <begin position="22"/>
        <end position="69"/>
    </location>
</feature>
<accession>A0ABV0G6W5</accession>
<dbReference type="InterPro" id="IPR005122">
    <property type="entry name" value="Uracil-DNA_glycosylase-like"/>
</dbReference>
<dbReference type="PANTHER" id="PTHR33693:SF1">
    <property type="entry name" value="TYPE-4 URACIL-DNA GLYCOSYLASE"/>
    <property type="match status" value="1"/>
</dbReference>
<dbReference type="Proteomes" id="UP001495147">
    <property type="component" value="Unassembled WGS sequence"/>
</dbReference>
<name>A0ABV0G6W5_9BURK</name>
<keyword evidence="3" id="KW-0227">DNA damage</keyword>
<dbReference type="Pfam" id="PF03167">
    <property type="entry name" value="UDG"/>
    <property type="match status" value="1"/>
</dbReference>
<keyword evidence="1" id="KW-0004">4Fe-4S</keyword>
<gene>
    <name evidence="10" type="ORF">ABDJ85_18540</name>
</gene>
<feature type="domain" description="Uracil-DNA glycosylase-like" evidence="9">
    <location>
        <begin position="97"/>
        <end position="240"/>
    </location>
</feature>
<evidence type="ECO:0000313" key="10">
    <source>
        <dbReference type="EMBL" id="MEO3693477.1"/>
    </source>
</evidence>
<keyword evidence="4 10" id="KW-0378">Hydrolase</keyword>
<dbReference type="GO" id="GO:0004844">
    <property type="term" value="F:uracil DNA N-glycosylase activity"/>
    <property type="evidence" value="ECO:0007669"/>
    <property type="project" value="UniProtKB-EC"/>
</dbReference>
<protein>
    <submittedName>
        <fullName evidence="10">Uracil-DNA glycosylase</fullName>
        <ecNumber evidence="10">3.2.2.27</ecNumber>
    </submittedName>
</protein>
<dbReference type="Gene3D" id="3.40.470.10">
    <property type="entry name" value="Uracil-DNA glycosylase-like domain"/>
    <property type="match status" value="1"/>
</dbReference>
<dbReference type="InterPro" id="IPR051536">
    <property type="entry name" value="UDG_Type-4/5"/>
</dbReference>
<sequence length="254" mass="26767">MNWDARQRAMLEAMGYRVPAASAREPGLSGEAAPPAALPPSSPPATAAALSPSPARAPAASPASPSRWDELDADGLRAAVAGCRACSLCEQRKQPVFGRGSERPRWLVVVEPPDESDEAGSETAATKLLANMLVAAGLRPDEAFITPVVKCRPPRGRAATTEELAACQGVLARQVALFQPELVLAMGRQAVQAVTGRNDPLGRMRGVTLSYGGRPLVATYDPRYLLRAPADKAGAWEDLCLARSLNRPLADDPA</sequence>
<dbReference type="SUPFAM" id="SSF52141">
    <property type="entry name" value="Uracil-DNA glycosylase-like"/>
    <property type="match status" value="1"/>
</dbReference>
<evidence type="ECO:0000256" key="7">
    <source>
        <dbReference type="ARBA" id="ARBA00023204"/>
    </source>
</evidence>
<dbReference type="SMART" id="SM00986">
    <property type="entry name" value="UDG"/>
    <property type="match status" value="1"/>
</dbReference>
<keyword evidence="7" id="KW-0234">DNA repair</keyword>
<evidence type="ECO:0000313" key="11">
    <source>
        <dbReference type="Proteomes" id="UP001495147"/>
    </source>
</evidence>
<dbReference type="PANTHER" id="PTHR33693">
    <property type="entry name" value="TYPE-5 URACIL-DNA GLYCOSYLASE"/>
    <property type="match status" value="1"/>
</dbReference>
<dbReference type="EC" id="3.2.2.27" evidence="10"/>
<evidence type="ECO:0000256" key="1">
    <source>
        <dbReference type="ARBA" id="ARBA00022485"/>
    </source>
</evidence>
<comment type="caution">
    <text evidence="10">The sequence shown here is derived from an EMBL/GenBank/DDBJ whole genome shotgun (WGS) entry which is preliminary data.</text>
</comment>
<organism evidence="10 11">
    <name type="scientific">Roseateles paludis</name>
    <dbReference type="NCBI Taxonomy" id="3145238"/>
    <lineage>
        <taxon>Bacteria</taxon>
        <taxon>Pseudomonadati</taxon>
        <taxon>Pseudomonadota</taxon>
        <taxon>Betaproteobacteria</taxon>
        <taxon>Burkholderiales</taxon>
        <taxon>Sphaerotilaceae</taxon>
        <taxon>Roseateles</taxon>
    </lineage>
</organism>
<keyword evidence="11" id="KW-1185">Reference proteome</keyword>
<feature type="compositionally biased region" description="Low complexity" evidence="8">
    <location>
        <begin position="44"/>
        <end position="66"/>
    </location>
</feature>
<dbReference type="RefSeq" id="WP_347706292.1">
    <property type="nucleotide sequence ID" value="NZ_JBDPZD010000007.1"/>
</dbReference>
<dbReference type="EMBL" id="JBDPZD010000007">
    <property type="protein sequence ID" value="MEO3693477.1"/>
    <property type="molecule type" value="Genomic_DNA"/>
</dbReference>
<keyword evidence="10" id="KW-0326">Glycosidase</keyword>
<evidence type="ECO:0000256" key="4">
    <source>
        <dbReference type="ARBA" id="ARBA00022801"/>
    </source>
</evidence>
<evidence type="ECO:0000256" key="5">
    <source>
        <dbReference type="ARBA" id="ARBA00023004"/>
    </source>
</evidence>
<keyword evidence="6" id="KW-0411">Iron-sulfur</keyword>
<evidence type="ECO:0000256" key="6">
    <source>
        <dbReference type="ARBA" id="ARBA00023014"/>
    </source>
</evidence>